<evidence type="ECO:0000256" key="1">
    <source>
        <dbReference type="ARBA" id="ARBA00006068"/>
    </source>
</evidence>
<dbReference type="PANTHER" id="PTHR33392:SF6">
    <property type="entry name" value="POLYISOPRENYL-TEICHOIC ACID--PEPTIDOGLYCAN TEICHOIC ACID TRANSFERASE TAGU"/>
    <property type="match status" value="1"/>
</dbReference>
<sequence length="630" mass="68239">MGSAPSILWKGMSMADASYGANSPSPRHAAQPDWTNDPEANEDTHVLRRADLEAAVRQPAPFPRPRRSAAEPPVNAPQPPSEPKSRPTPARRAATATASPAGRSRRMPSRWNEEAKRNHAFRACLGWTVLGAIVPGLTLSRSRAPRRRVTGLTIIGLLLIGLTIAVFFVLANPSVAASIVVRPKLLTALSWGLPILAVALVALLTFSHLDLRPQGITHGQRWVSTILVTALCTTVATPLAVAGRYAYDEAHMLGRIFTDKRSGTRPSINYNQDVKAIWAAKPRVNILLVGADDSKVRNYRAENSMNTDTIMVASINTSNGDTSIFQIPRNTARMPFPPDSPLHRDFPNGFVGKDGNGDNPDYMANEIWSTVSARYVDRMGATDYPGADALKLATGEALGLKIDYFVMLDIDGLQKLIDALGGVSVNINERLPIAGNTEGKKPDGYLETGPNQHLDGYHAMWYARSRSESTDYDRMGRQSCLIKAVLDQTSPQTVLTRFESIADASGQMVVSDIPQGMLPAFVDLAINMRDANINRVVFTNGKDGFISSHPNYGLVRKQVQAAIHSVSESKNKNKPVTGATAAKTHNTATSKPIHSTSKKSPHGPTPHPSPNNHDVSQSVTDACAYNPQQP</sequence>
<dbReference type="AlphaFoldDB" id="A0AAD1NWS0"/>
<feature type="domain" description="Cell envelope-related transcriptional attenuator" evidence="4">
    <location>
        <begin position="306"/>
        <end position="489"/>
    </location>
</feature>
<dbReference type="PANTHER" id="PTHR33392">
    <property type="entry name" value="POLYISOPRENYL-TEICHOIC ACID--PEPTIDOGLYCAN TEICHOIC ACID TRANSFERASE TAGU"/>
    <property type="match status" value="1"/>
</dbReference>
<feature type="compositionally biased region" description="Basic and acidic residues" evidence="2">
    <location>
        <begin position="42"/>
        <end position="54"/>
    </location>
</feature>
<evidence type="ECO:0000259" key="4">
    <source>
        <dbReference type="Pfam" id="PF03816"/>
    </source>
</evidence>
<dbReference type="EMBL" id="AP024747">
    <property type="protein sequence ID" value="BCY26348.1"/>
    <property type="molecule type" value="Genomic_DNA"/>
</dbReference>
<dbReference type="Pfam" id="PF03816">
    <property type="entry name" value="LytR_cpsA_psr"/>
    <property type="match status" value="1"/>
</dbReference>
<keyword evidence="3" id="KW-0812">Transmembrane</keyword>
<feature type="transmembrane region" description="Helical" evidence="3">
    <location>
        <begin position="191"/>
        <end position="211"/>
    </location>
</feature>
<accession>A0AAD1NWS0</accession>
<feature type="region of interest" description="Disordered" evidence="2">
    <location>
        <begin position="16"/>
        <end position="110"/>
    </location>
</feature>
<protein>
    <recommendedName>
        <fullName evidence="4">Cell envelope-related transcriptional attenuator domain-containing protein</fullName>
    </recommendedName>
</protein>
<comment type="similarity">
    <text evidence="1">Belongs to the LytR/CpsA/Psr (LCP) family.</text>
</comment>
<keyword evidence="3" id="KW-1133">Transmembrane helix</keyword>
<feature type="compositionally biased region" description="Polar residues" evidence="2">
    <location>
        <begin position="583"/>
        <end position="595"/>
    </location>
</feature>
<feature type="region of interest" description="Disordered" evidence="2">
    <location>
        <begin position="566"/>
        <end position="630"/>
    </location>
</feature>
<organism evidence="5 6">
    <name type="scientific">Cutibacterium modestum</name>
    <dbReference type="NCBI Taxonomy" id="2559073"/>
    <lineage>
        <taxon>Bacteria</taxon>
        <taxon>Bacillati</taxon>
        <taxon>Actinomycetota</taxon>
        <taxon>Actinomycetes</taxon>
        <taxon>Propionibacteriales</taxon>
        <taxon>Propionibacteriaceae</taxon>
        <taxon>Cutibacterium</taxon>
    </lineage>
</organism>
<reference evidence="5" key="1">
    <citation type="submission" date="2021-06" db="EMBL/GenBank/DDBJ databases">
        <title>Genome sequence of Cutibacterium modestum strain KB17-24694.</title>
        <authorList>
            <person name="Dekio I."/>
            <person name="Asahina A."/>
            <person name="Nishida M."/>
        </authorList>
    </citation>
    <scope>NUCLEOTIDE SEQUENCE</scope>
    <source>
        <strain evidence="5">KB17-24694</strain>
    </source>
</reference>
<dbReference type="Gene3D" id="3.40.630.190">
    <property type="entry name" value="LCP protein"/>
    <property type="match status" value="1"/>
</dbReference>
<gene>
    <name evidence="5" type="ORF">KB1_23380</name>
</gene>
<dbReference type="Proteomes" id="UP000825072">
    <property type="component" value="Chromosome 1"/>
</dbReference>
<evidence type="ECO:0000256" key="3">
    <source>
        <dbReference type="SAM" id="Phobius"/>
    </source>
</evidence>
<dbReference type="InterPro" id="IPR050922">
    <property type="entry name" value="LytR/CpsA/Psr_CW_biosynth"/>
</dbReference>
<proteinExistence type="inferred from homology"/>
<evidence type="ECO:0000313" key="6">
    <source>
        <dbReference type="Proteomes" id="UP000825072"/>
    </source>
</evidence>
<feature type="compositionally biased region" description="Low complexity" evidence="2">
    <location>
        <begin position="87"/>
        <end position="102"/>
    </location>
</feature>
<name>A0AAD1NWS0_9ACTN</name>
<evidence type="ECO:0000313" key="5">
    <source>
        <dbReference type="EMBL" id="BCY26348.1"/>
    </source>
</evidence>
<keyword evidence="3" id="KW-0472">Membrane</keyword>
<feature type="transmembrane region" description="Helical" evidence="3">
    <location>
        <begin position="151"/>
        <end position="171"/>
    </location>
</feature>
<dbReference type="NCBIfam" id="TIGR00350">
    <property type="entry name" value="lytR_cpsA_psr"/>
    <property type="match status" value="1"/>
</dbReference>
<dbReference type="InterPro" id="IPR004474">
    <property type="entry name" value="LytR_CpsA_psr"/>
</dbReference>
<evidence type="ECO:0000256" key="2">
    <source>
        <dbReference type="SAM" id="MobiDB-lite"/>
    </source>
</evidence>
<feature type="compositionally biased region" description="Polar residues" evidence="2">
    <location>
        <begin position="610"/>
        <end position="630"/>
    </location>
</feature>
<feature type="transmembrane region" description="Helical" evidence="3">
    <location>
        <begin position="223"/>
        <end position="247"/>
    </location>
</feature>